<evidence type="ECO:0000313" key="1">
    <source>
        <dbReference type="EMBL" id="KOC61842.1"/>
    </source>
</evidence>
<gene>
    <name evidence="1" type="ORF">WH47_06186</name>
</gene>
<evidence type="ECO:0000313" key="2">
    <source>
        <dbReference type="Proteomes" id="UP000053825"/>
    </source>
</evidence>
<sequence length="61" mass="7296">MRSPACQRTLRREKDTHIHARTHAQLHVRTASKSAWDHHWKRVGTRDTNHDTVYFRVACDF</sequence>
<dbReference type="AlphaFoldDB" id="A0A0L7QT82"/>
<dbReference type="EMBL" id="KQ414753">
    <property type="protein sequence ID" value="KOC61842.1"/>
    <property type="molecule type" value="Genomic_DNA"/>
</dbReference>
<keyword evidence="2" id="KW-1185">Reference proteome</keyword>
<organism evidence="1 2">
    <name type="scientific">Habropoda laboriosa</name>
    <dbReference type="NCBI Taxonomy" id="597456"/>
    <lineage>
        <taxon>Eukaryota</taxon>
        <taxon>Metazoa</taxon>
        <taxon>Ecdysozoa</taxon>
        <taxon>Arthropoda</taxon>
        <taxon>Hexapoda</taxon>
        <taxon>Insecta</taxon>
        <taxon>Pterygota</taxon>
        <taxon>Neoptera</taxon>
        <taxon>Endopterygota</taxon>
        <taxon>Hymenoptera</taxon>
        <taxon>Apocrita</taxon>
        <taxon>Aculeata</taxon>
        <taxon>Apoidea</taxon>
        <taxon>Anthophila</taxon>
        <taxon>Apidae</taxon>
        <taxon>Habropoda</taxon>
    </lineage>
</organism>
<name>A0A0L7QT82_9HYME</name>
<reference evidence="1 2" key="1">
    <citation type="submission" date="2015-07" db="EMBL/GenBank/DDBJ databases">
        <title>The genome of Habropoda laboriosa.</title>
        <authorList>
            <person name="Pan H."/>
            <person name="Kapheim K."/>
        </authorList>
    </citation>
    <scope>NUCLEOTIDE SEQUENCE [LARGE SCALE GENOMIC DNA]</scope>
    <source>
        <strain evidence="1">0110345459</strain>
    </source>
</reference>
<protein>
    <submittedName>
        <fullName evidence="1">Uncharacterized protein</fullName>
    </submittedName>
</protein>
<dbReference type="Proteomes" id="UP000053825">
    <property type="component" value="Unassembled WGS sequence"/>
</dbReference>
<proteinExistence type="predicted"/>
<accession>A0A0L7QT82</accession>